<dbReference type="EMBL" id="KQ982893">
    <property type="protein sequence ID" value="KYQ49561.1"/>
    <property type="molecule type" value="Genomic_DNA"/>
</dbReference>
<dbReference type="AlphaFoldDB" id="A0A151WP38"/>
<gene>
    <name evidence="4" type="ORF">ALC60_11345</name>
</gene>
<sequence length="153" mass="16664">MWSSVTAAGTENGPAPPSRSKHSATLLAGHVYLLGGRNGNLPLKDLWRYSLAESKWEELHPGGERPPALQEHSAVAYKDCLYVFGGELGFSAGTETPLWVYNVKPASYYIEKTLNDLPYDEGSFVEKAARARDENVSLSLASAVTQRDDFSSG</sequence>
<evidence type="ECO:0000313" key="5">
    <source>
        <dbReference type="Proteomes" id="UP000075809"/>
    </source>
</evidence>
<dbReference type="InterPro" id="IPR015915">
    <property type="entry name" value="Kelch-typ_b-propeller"/>
</dbReference>
<organism evidence="4 5">
    <name type="scientific">Mycetomoellerius zeteki</name>
    <dbReference type="NCBI Taxonomy" id="64791"/>
    <lineage>
        <taxon>Eukaryota</taxon>
        <taxon>Metazoa</taxon>
        <taxon>Ecdysozoa</taxon>
        <taxon>Arthropoda</taxon>
        <taxon>Hexapoda</taxon>
        <taxon>Insecta</taxon>
        <taxon>Pterygota</taxon>
        <taxon>Neoptera</taxon>
        <taxon>Endopterygota</taxon>
        <taxon>Hymenoptera</taxon>
        <taxon>Apocrita</taxon>
        <taxon>Aculeata</taxon>
        <taxon>Formicoidea</taxon>
        <taxon>Formicidae</taxon>
        <taxon>Myrmicinae</taxon>
        <taxon>Mycetomoellerius</taxon>
    </lineage>
</organism>
<accession>A0A151WP38</accession>
<keyword evidence="1" id="KW-0880">Kelch repeat</keyword>
<proteinExistence type="predicted"/>
<evidence type="ECO:0000256" key="3">
    <source>
        <dbReference type="SAM" id="MobiDB-lite"/>
    </source>
</evidence>
<keyword evidence="2" id="KW-0677">Repeat</keyword>
<evidence type="ECO:0000313" key="4">
    <source>
        <dbReference type="EMBL" id="KYQ49561.1"/>
    </source>
</evidence>
<dbReference type="SUPFAM" id="SSF117281">
    <property type="entry name" value="Kelch motif"/>
    <property type="match status" value="1"/>
</dbReference>
<dbReference type="STRING" id="64791.A0A151WP38"/>
<dbReference type="Pfam" id="PF24681">
    <property type="entry name" value="Kelch_KLHDC2_KLHL20_DRC7"/>
    <property type="match status" value="1"/>
</dbReference>
<evidence type="ECO:0000256" key="2">
    <source>
        <dbReference type="ARBA" id="ARBA00022737"/>
    </source>
</evidence>
<reference evidence="4 5" key="1">
    <citation type="submission" date="2015-09" db="EMBL/GenBank/DDBJ databases">
        <title>Trachymyrmex zeteki WGS genome.</title>
        <authorList>
            <person name="Nygaard S."/>
            <person name="Hu H."/>
            <person name="Boomsma J."/>
            <person name="Zhang G."/>
        </authorList>
    </citation>
    <scope>NUCLEOTIDE SEQUENCE [LARGE SCALE GENOMIC DNA]</scope>
    <source>
        <strain evidence="4">Tzet28-1</strain>
        <tissue evidence="4">Whole body</tissue>
    </source>
</reference>
<evidence type="ECO:0000256" key="1">
    <source>
        <dbReference type="ARBA" id="ARBA00022441"/>
    </source>
</evidence>
<name>A0A151WP38_9HYME</name>
<dbReference type="Proteomes" id="UP000075809">
    <property type="component" value="Unassembled WGS sequence"/>
</dbReference>
<dbReference type="PANTHER" id="PTHR46093:SF18">
    <property type="entry name" value="FIBRONECTIN TYPE-III DOMAIN-CONTAINING PROTEIN"/>
    <property type="match status" value="1"/>
</dbReference>
<protein>
    <submittedName>
        <fullName evidence="4">Tip elongation aberrant protein 3</fullName>
    </submittedName>
</protein>
<keyword evidence="5" id="KW-1185">Reference proteome</keyword>
<feature type="region of interest" description="Disordered" evidence="3">
    <location>
        <begin position="1"/>
        <end position="22"/>
    </location>
</feature>
<dbReference type="Gene3D" id="2.120.10.80">
    <property type="entry name" value="Kelch-type beta propeller"/>
    <property type="match status" value="1"/>
</dbReference>
<dbReference type="PANTHER" id="PTHR46093">
    <property type="entry name" value="ACYL-COA-BINDING DOMAIN-CONTAINING PROTEIN 5"/>
    <property type="match status" value="1"/>
</dbReference>